<feature type="domain" description="Proline dehydrogenase" evidence="6">
    <location>
        <begin position="114"/>
        <end position="427"/>
    </location>
</feature>
<gene>
    <name evidence="7" type="primary">PDH</name>
    <name evidence="7" type="ORF">SO694_00048057</name>
</gene>
<dbReference type="Pfam" id="PF01619">
    <property type="entry name" value="Pro_dh"/>
    <property type="match status" value="1"/>
</dbReference>
<protein>
    <recommendedName>
        <fullName evidence="2 5">Proline dehydrogenase</fullName>
        <ecNumber evidence="2 5">1.5.5.2</ecNumber>
    </recommendedName>
</protein>
<comment type="cofactor">
    <cofactor evidence="5">
        <name>FAD</name>
        <dbReference type="ChEBI" id="CHEBI:57692"/>
    </cofactor>
</comment>
<evidence type="ECO:0000256" key="4">
    <source>
        <dbReference type="ARBA" id="ARBA00023062"/>
    </source>
</evidence>
<comment type="caution">
    <text evidence="7">The sequence shown here is derived from an EMBL/GenBank/DDBJ whole genome shotgun (WGS) entry which is preliminary data.</text>
</comment>
<organism evidence="7 8">
    <name type="scientific">Aureococcus anophagefferens</name>
    <name type="common">Harmful bloom alga</name>
    <dbReference type="NCBI Taxonomy" id="44056"/>
    <lineage>
        <taxon>Eukaryota</taxon>
        <taxon>Sar</taxon>
        <taxon>Stramenopiles</taxon>
        <taxon>Ochrophyta</taxon>
        <taxon>Pelagophyceae</taxon>
        <taxon>Pelagomonadales</taxon>
        <taxon>Pelagomonadaceae</taxon>
        <taxon>Aureococcus</taxon>
    </lineage>
</organism>
<dbReference type="Proteomes" id="UP001363151">
    <property type="component" value="Unassembled WGS sequence"/>
</dbReference>
<dbReference type="EC" id="1.5.5.2" evidence="2 5"/>
<sequence length="460" mass="48305">MKAFHTAITRRLSVAPRRAVDPTNTESSLAAFGSGALLARASLMSALRLPGFVPCAKFALAFGANGARSANPAYNLAGRGVLAVAQRLVEGTFVAGESLDDALRLAERLEAERGVGVLIDHSVEDAVDLGANRARKARLVDAVPAGAMVPLKATALADVAMLEELSDLVARADDPDAARLDGALADRLDSSHAYAEAVDCLAALGEAAGRRGVALLLDAERTPIQPAVDHVALAVLRRFAGAPRPALYNTYQCYLAGSGRRLRLDEAACAAAGAPFGAKVVRGAYLADERPTGKVRESKAATDAAYDAALASMLGAAAAGRPAFLVAATHNPDSAAKAVDALDELGLRRDDERVAFAQILGMCDTLTAALAAAGCRQGSKRERNSQLQRLRSRPFSTRCRARKLVLYGAFDDVAPWIARRLDENKDALGAPIAENALLWRELRRRAFGRTAAASPADLAP</sequence>
<name>A0ABR1G8C6_AURAN</name>
<proteinExistence type="inferred from homology"/>
<comment type="function">
    <text evidence="5">Converts proline to delta-1-pyrroline-5-carboxylate.</text>
</comment>
<keyword evidence="5" id="KW-0274">FAD</keyword>
<dbReference type="InterPro" id="IPR015659">
    <property type="entry name" value="Proline_oxidase"/>
</dbReference>
<keyword evidence="5" id="KW-0285">Flavoprotein</keyword>
<dbReference type="InterPro" id="IPR002872">
    <property type="entry name" value="Proline_DH_dom"/>
</dbReference>
<reference evidence="7 8" key="1">
    <citation type="submission" date="2024-03" db="EMBL/GenBank/DDBJ databases">
        <title>Aureococcus anophagefferens CCMP1851 and Kratosvirus quantuckense: Draft genome of a second virus-susceptible host strain in the model system.</title>
        <authorList>
            <person name="Chase E."/>
            <person name="Truchon A.R."/>
            <person name="Schepens W."/>
            <person name="Wilhelm S.W."/>
        </authorList>
    </citation>
    <scope>NUCLEOTIDE SEQUENCE [LARGE SCALE GENOMIC DNA]</scope>
    <source>
        <strain evidence="7 8">CCMP1851</strain>
    </source>
</reference>
<evidence type="ECO:0000256" key="5">
    <source>
        <dbReference type="RuleBase" id="RU364054"/>
    </source>
</evidence>
<dbReference type="Gene3D" id="3.20.20.220">
    <property type="match status" value="1"/>
</dbReference>
<keyword evidence="8" id="KW-1185">Reference proteome</keyword>
<dbReference type="PANTHER" id="PTHR13914:SF0">
    <property type="entry name" value="PROLINE DEHYDROGENASE 1, MITOCHONDRIAL"/>
    <property type="match status" value="1"/>
</dbReference>
<keyword evidence="4 5" id="KW-0642">Proline metabolism</keyword>
<accession>A0ABR1G8C6</accession>
<evidence type="ECO:0000259" key="6">
    <source>
        <dbReference type="Pfam" id="PF01619"/>
    </source>
</evidence>
<evidence type="ECO:0000313" key="8">
    <source>
        <dbReference type="Proteomes" id="UP001363151"/>
    </source>
</evidence>
<comment type="similarity">
    <text evidence="1 5">Belongs to the proline oxidase family.</text>
</comment>
<keyword evidence="3 5" id="KW-0560">Oxidoreductase</keyword>
<comment type="catalytic activity">
    <reaction evidence="5">
        <text>L-proline + a quinone = (S)-1-pyrroline-5-carboxylate + a quinol + H(+)</text>
        <dbReference type="Rhea" id="RHEA:23784"/>
        <dbReference type="ChEBI" id="CHEBI:15378"/>
        <dbReference type="ChEBI" id="CHEBI:17388"/>
        <dbReference type="ChEBI" id="CHEBI:24646"/>
        <dbReference type="ChEBI" id="CHEBI:60039"/>
        <dbReference type="ChEBI" id="CHEBI:132124"/>
        <dbReference type="EC" id="1.5.5.2"/>
    </reaction>
</comment>
<dbReference type="EMBL" id="JBBJCI010000079">
    <property type="protein sequence ID" value="KAK7249339.1"/>
    <property type="molecule type" value="Genomic_DNA"/>
</dbReference>
<evidence type="ECO:0000256" key="2">
    <source>
        <dbReference type="ARBA" id="ARBA00012695"/>
    </source>
</evidence>
<dbReference type="InterPro" id="IPR029041">
    <property type="entry name" value="FAD-linked_oxidoreductase-like"/>
</dbReference>
<evidence type="ECO:0000256" key="3">
    <source>
        <dbReference type="ARBA" id="ARBA00023002"/>
    </source>
</evidence>
<evidence type="ECO:0000256" key="1">
    <source>
        <dbReference type="ARBA" id="ARBA00005869"/>
    </source>
</evidence>
<dbReference type="PANTHER" id="PTHR13914">
    <property type="entry name" value="PROLINE OXIDASE"/>
    <property type="match status" value="1"/>
</dbReference>
<dbReference type="SUPFAM" id="SSF51730">
    <property type="entry name" value="FAD-linked oxidoreductase"/>
    <property type="match status" value="1"/>
</dbReference>
<evidence type="ECO:0000313" key="7">
    <source>
        <dbReference type="EMBL" id="KAK7249339.1"/>
    </source>
</evidence>